<dbReference type="Pfam" id="PF00582">
    <property type="entry name" value="Usp"/>
    <property type="match status" value="1"/>
</dbReference>
<keyword evidence="3" id="KW-1185">Reference proteome</keyword>
<dbReference type="OrthoDB" id="3213322at2"/>
<comment type="caution">
    <text evidence="2">The sequence shown here is derived from an EMBL/GenBank/DDBJ whole genome shotgun (WGS) entry which is preliminary data.</text>
</comment>
<sequence length="171" mass="18055">MELHQPLPASMLAAVFPGQSPSVVREAGTLAAALGHELVCAYVNPGRYVVSEASNGTVFSASVDPDFDDGAEASFPAGLTAALDQQLAPLHIRWRPLLLAGAVAEALAHCANTIDASLIVVGTHGDSHTTMHELFNHSVATRLARHQHRPVLVVPTHHGDSSRQKPEAGRQ</sequence>
<name>A0A2V5L6B4_9MICC</name>
<dbReference type="InterPro" id="IPR014729">
    <property type="entry name" value="Rossmann-like_a/b/a_fold"/>
</dbReference>
<organism evidence="2 3">
    <name type="scientific">Arthrobacter livingstonensis</name>
    <dbReference type="NCBI Taxonomy" id="670078"/>
    <lineage>
        <taxon>Bacteria</taxon>
        <taxon>Bacillati</taxon>
        <taxon>Actinomycetota</taxon>
        <taxon>Actinomycetes</taxon>
        <taxon>Micrococcales</taxon>
        <taxon>Micrococcaceae</taxon>
        <taxon>Arthrobacter</taxon>
    </lineage>
</organism>
<protein>
    <submittedName>
        <fullName evidence="2">Universal stress protein UspA</fullName>
    </submittedName>
</protein>
<dbReference type="Gene3D" id="3.40.50.620">
    <property type="entry name" value="HUPs"/>
    <property type="match status" value="1"/>
</dbReference>
<dbReference type="InterPro" id="IPR006016">
    <property type="entry name" value="UspA"/>
</dbReference>
<dbReference type="AlphaFoldDB" id="A0A2V5L6B4"/>
<dbReference type="CDD" id="cd00293">
    <property type="entry name" value="USP-like"/>
    <property type="match status" value="1"/>
</dbReference>
<feature type="domain" description="UspA" evidence="1">
    <location>
        <begin position="12"/>
        <end position="155"/>
    </location>
</feature>
<accession>A0A2V5L6B4</accession>
<dbReference type="EMBL" id="QJVD01000011">
    <property type="protein sequence ID" value="PYI67051.1"/>
    <property type="molecule type" value="Genomic_DNA"/>
</dbReference>
<evidence type="ECO:0000259" key="1">
    <source>
        <dbReference type="Pfam" id="PF00582"/>
    </source>
</evidence>
<evidence type="ECO:0000313" key="2">
    <source>
        <dbReference type="EMBL" id="PYI67051.1"/>
    </source>
</evidence>
<proteinExistence type="predicted"/>
<dbReference type="SUPFAM" id="SSF52402">
    <property type="entry name" value="Adenine nucleotide alpha hydrolases-like"/>
    <property type="match status" value="1"/>
</dbReference>
<reference evidence="2 3" key="1">
    <citation type="submission" date="2018-05" db="EMBL/GenBank/DDBJ databases">
        <title>Genetic diversity of glacier-inhabiting Cryobacterium bacteria in China and description of Cryobacterium mengkeensis sp. nov. and Arthrobacter glacialis sp. nov.</title>
        <authorList>
            <person name="Liu Q."/>
            <person name="Xin Y.-H."/>
        </authorList>
    </citation>
    <scope>NUCLEOTIDE SEQUENCE [LARGE SCALE GENOMIC DNA]</scope>
    <source>
        <strain evidence="2 3">LI2</strain>
    </source>
</reference>
<evidence type="ECO:0000313" key="3">
    <source>
        <dbReference type="Proteomes" id="UP000247832"/>
    </source>
</evidence>
<gene>
    <name evidence="2" type="ORF">CVV68_11585</name>
</gene>
<dbReference type="RefSeq" id="WP_110501162.1">
    <property type="nucleotide sequence ID" value="NZ_QJVD01000011.1"/>
</dbReference>
<dbReference type="Proteomes" id="UP000247832">
    <property type="component" value="Unassembled WGS sequence"/>
</dbReference>